<name>A0A8J3J7G6_9ACTN</name>
<dbReference type="Pfam" id="PF03537">
    <property type="entry name" value="Glyco_hydro_114"/>
    <property type="match status" value="1"/>
</dbReference>
<dbReference type="PANTHER" id="PTHR35882:SF2">
    <property type="entry name" value="PELA"/>
    <property type="match status" value="1"/>
</dbReference>
<evidence type="ECO:0000313" key="2">
    <source>
        <dbReference type="EMBL" id="GID09813.1"/>
    </source>
</evidence>
<reference evidence="2" key="1">
    <citation type="submission" date="2021-01" db="EMBL/GenBank/DDBJ databases">
        <title>Whole genome shotgun sequence of Actinocatenispora rupis NBRC 107355.</title>
        <authorList>
            <person name="Komaki H."/>
            <person name="Tamura T."/>
        </authorList>
    </citation>
    <scope>NUCLEOTIDE SEQUENCE</scope>
    <source>
        <strain evidence="2">NBRC 107355</strain>
    </source>
</reference>
<keyword evidence="3" id="KW-1185">Reference proteome</keyword>
<dbReference type="InterPro" id="IPR004352">
    <property type="entry name" value="GH114_TIM-barrel"/>
</dbReference>
<dbReference type="PANTHER" id="PTHR35882">
    <property type="entry name" value="PELA"/>
    <property type="match status" value="1"/>
</dbReference>
<proteinExistence type="predicted"/>
<protein>
    <recommendedName>
        <fullName evidence="1">Glycoside-hydrolase family GH114 TIM-barrel domain-containing protein</fullName>
    </recommendedName>
</protein>
<sequence>MAGRRAWRAAVALLVGPALVAGLVLVAGCTAPAERPGHRPRLSDVDSWVYQLQGYPGGRLDRLAKAPQPLAVIDLTRDGRRSYFSRAEVGALRDSGKLVLAYFEVGSIEDFRPEYAGLDRGLLLDDVSGWPGERFVRYWSDDWWRTVVRPRIDRAIAAGYDGAYLDTLLAYQEIDLARVPGRDRAGLAADAVALVRRISAYAKARRPGFLVVPQNSPELGRRADYRRAIDGIGIEELYFQDTDEACRADFCAENRTDVRRLRDAGKLVLAVDYARRPANRAAACAAYRREGFAGYVTTVDLDTVSAPCPGT</sequence>
<dbReference type="PROSITE" id="PS51257">
    <property type="entry name" value="PROKAR_LIPOPROTEIN"/>
    <property type="match status" value="1"/>
</dbReference>
<dbReference type="Gene3D" id="3.20.20.70">
    <property type="entry name" value="Aldolase class I"/>
    <property type="match status" value="1"/>
</dbReference>
<dbReference type="InterPro" id="IPR016062">
    <property type="entry name" value="TM1410-rel"/>
</dbReference>
<dbReference type="Proteomes" id="UP000612808">
    <property type="component" value="Unassembled WGS sequence"/>
</dbReference>
<dbReference type="EMBL" id="BOMB01000003">
    <property type="protein sequence ID" value="GID09813.1"/>
    <property type="molecule type" value="Genomic_DNA"/>
</dbReference>
<feature type="domain" description="Glycoside-hydrolase family GH114 TIM-barrel" evidence="1">
    <location>
        <begin position="47"/>
        <end position="302"/>
    </location>
</feature>
<accession>A0A8J3J7G6</accession>
<evidence type="ECO:0000259" key="1">
    <source>
        <dbReference type="Pfam" id="PF03537"/>
    </source>
</evidence>
<dbReference type="RefSeq" id="WP_239076368.1">
    <property type="nucleotide sequence ID" value="NZ_BAAAZM010000002.1"/>
</dbReference>
<organism evidence="2 3">
    <name type="scientific">Actinocatenispora rupis</name>
    <dbReference type="NCBI Taxonomy" id="519421"/>
    <lineage>
        <taxon>Bacteria</taxon>
        <taxon>Bacillati</taxon>
        <taxon>Actinomycetota</taxon>
        <taxon>Actinomycetes</taxon>
        <taxon>Micromonosporales</taxon>
        <taxon>Micromonosporaceae</taxon>
        <taxon>Actinocatenispora</taxon>
    </lineage>
</organism>
<dbReference type="SUPFAM" id="SSF51445">
    <property type="entry name" value="(Trans)glycosidases"/>
    <property type="match status" value="1"/>
</dbReference>
<dbReference type="InterPro" id="IPR017853">
    <property type="entry name" value="GH"/>
</dbReference>
<dbReference type="AlphaFoldDB" id="A0A8J3J7G6"/>
<comment type="caution">
    <text evidence="2">The sequence shown here is derived from an EMBL/GenBank/DDBJ whole genome shotgun (WGS) entry which is preliminary data.</text>
</comment>
<dbReference type="InterPro" id="IPR013785">
    <property type="entry name" value="Aldolase_TIM"/>
</dbReference>
<evidence type="ECO:0000313" key="3">
    <source>
        <dbReference type="Proteomes" id="UP000612808"/>
    </source>
</evidence>
<gene>
    <name evidence="2" type="ORF">Aru02nite_07020</name>
</gene>
<dbReference type="PRINTS" id="PR01545">
    <property type="entry name" value="THEMAYE10DUF"/>
</dbReference>